<gene>
    <name evidence="1" type="ORF">RHGRI_030262</name>
</gene>
<keyword evidence="2" id="KW-1185">Reference proteome</keyword>
<sequence>MTQWGAEVLAAARRREVQERICVLTDRLEFVRKQVADIEGELVEAQLDDLELAVRAPHEFNLDDSVFGGSLPL</sequence>
<protein>
    <submittedName>
        <fullName evidence="1">Uncharacterized protein</fullName>
    </submittedName>
</protein>
<accession>A0AAV6IMY0</accession>
<dbReference type="EMBL" id="JACTNZ010000010">
    <property type="protein sequence ID" value="KAG5529822.1"/>
    <property type="molecule type" value="Genomic_DNA"/>
</dbReference>
<comment type="caution">
    <text evidence="1">The sequence shown here is derived from an EMBL/GenBank/DDBJ whole genome shotgun (WGS) entry which is preliminary data.</text>
</comment>
<reference evidence="1" key="1">
    <citation type="submission" date="2020-08" db="EMBL/GenBank/DDBJ databases">
        <title>Plant Genome Project.</title>
        <authorList>
            <person name="Zhang R.-G."/>
        </authorList>
    </citation>
    <scope>NUCLEOTIDE SEQUENCE</scope>
    <source>
        <strain evidence="1">WSP0</strain>
        <tissue evidence="1">Leaf</tissue>
    </source>
</reference>
<organism evidence="1 2">
    <name type="scientific">Rhododendron griersonianum</name>
    <dbReference type="NCBI Taxonomy" id="479676"/>
    <lineage>
        <taxon>Eukaryota</taxon>
        <taxon>Viridiplantae</taxon>
        <taxon>Streptophyta</taxon>
        <taxon>Embryophyta</taxon>
        <taxon>Tracheophyta</taxon>
        <taxon>Spermatophyta</taxon>
        <taxon>Magnoliopsida</taxon>
        <taxon>eudicotyledons</taxon>
        <taxon>Gunneridae</taxon>
        <taxon>Pentapetalae</taxon>
        <taxon>asterids</taxon>
        <taxon>Ericales</taxon>
        <taxon>Ericaceae</taxon>
        <taxon>Ericoideae</taxon>
        <taxon>Rhodoreae</taxon>
        <taxon>Rhododendron</taxon>
    </lineage>
</organism>
<evidence type="ECO:0000313" key="1">
    <source>
        <dbReference type="EMBL" id="KAG5529822.1"/>
    </source>
</evidence>
<name>A0AAV6IMY0_9ERIC</name>
<dbReference type="AlphaFoldDB" id="A0AAV6IMY0"/>
<proteinExistence type="predicted"/>
<evidence type="ECO:0000313" key="2">
    <source>
        <dbReference type="Proteomes" id="UP000823749"/>
    </source>
</evidence>
<dbReference type="Proteomes" id="UP000823749">
    <property type="component" value="Chromosome 10"/>
</dbReference>